<dbReference type="AlphaFoldDB" id="A0AAD3NG62"/>
<feature type="compositionally biased region" description="Basic and acidic residues" evidence="1">
    <location>
        <begin position="1"/>
        <end position="12"/>
    </location>
</feature>
<gene>
    <name evidence="2" type="ORF">AKAME5_002257800</name>
</gene>
<accession>A0AAD3NG62</accession>
<comment type="caution">
    <text evidence="2">The sequence shown here is derived from an EMBL/GenBank/DDBJ whole genome shotgun (WGS) entry which is preliminary data.</text>
</comment>
<evidence type="ECO:0000256" key="1">
    <source>
        <dbReference type="SAM" id="MobiDB-lite"/>
    </source>
</evidence>
<feature type="region of interest" description="Disordered" evidence="1">
    <location>
        <begin position="1"/>
        <end position="25"/>
    </location>
</feature>
<protein>
    <submittedName>
        <fullName evidence="2">Atrial natriuretic peptide-converting enzyme</fullName>
    </submittedName>
</protein>
<proteinExistence type="predicted"/>
<organism evidence="2 3">
    <name type="scientific">Lates japonicus</name>
    <name type="common">Japanese lates</name>
    <dbReference type="NCBI Taxonomy" id="270547"/>
    <lineage>
        <taxon>Eukaryota</taxon>
        <taxon>Metazoa</taxon>
        <taxon>Chordata</taxon>
        <taxon>Craniata</taxon>
        <taxon>Vertebrata</taxon>
        <taxon>Euteleostomi</taxon>
        <taxon>Actinopterygii</taxon>
        <taxon>Neopterygii</taxon>
        <taxon>Teleostei</taxon>
        <taxon>Neoteleostei</taxon>
        <taxon>Acanthomorphata</taxon>
        <taxon>Carangaria</taxon>
        <taxon>Carangaria incertae sedis</taxon>
        <taxon>Centropomidae</taxon>
        <taxon>Lates</taxon>
    </lineage>
</organism>
<evidence type="ECO:0000313" key="2">
    <source>
        <dbReference type="EMBL" id="GLD71257.1"/>
    </source>
</evidence>
<evidence type="ECO:0000313" key="3">
    <source>
        <dbReference type="Proteomes" id="UP001279410"/>
    </source>
</evidence>
<dbReference type="Proteomes" id="UP001279410">
    <property type="component" value="Unassembled WGS sequence"/>
</dbReference>
<sequence>MAAENSRGESAGKAHTHSSHLDTHADASGGVMCVCIAEGGAEAAQEAEKLQLAGSRQRDGLALSGGQQQVMLSARRETCPRVTFSGAGAAT</sequence>
<dbReference type="EMBL" id="BRZM01000549">
    <property type="protein sequence ID" value="GLD71257.1"/>
    <property type="molecule type" value="Genomic_DNA"/>
</dbReference>
<keyword evidence="3" id="KW-1185">Reference proteome</keyword>
<feature type="non-terminal residue" evidence="2">
    <location>
        <position position="1"/>
    </location>
</feature>
<reference evidence="2" key="1">
    <citation type="submission" date="2022-08" db="EMBL/GenBank/DDBJ databases">
        <title>Genome sequencing of akame (Lates japonicus).</title>
        <authorList>
            <person name="Hashiguchi Y."/>
            <person name="Takahashi H."/>
        </authorList>
    </citation>
    <scope>NUCLEOTIDE SEQUENCE</scope>
    <source>
        <strain evidence="2">Kochi</strain>
    </source>
</reference>
<name>A0AAD3NG62_LATJO</name>